<dbReference type="InterPro" id="IPR007867">
    <property type="entry name" value="GMC_OxRtase_C"/>
</dbReference>
<dbReference type="EMBL" id="JAQQWM010000003">
    <property type="protein sequence ID" value="KAK8073061.1"/>
    <property type="molecule type" value="Genomic_DNA"/>
</dbReference>
<dbReference type="Gene3D" id="3.30.560.10">
    <property type="entry name" value="Glucose Oxidase, domain 3"/>
    <property type="match status" value="1"/>
</dbReference>
<gene>
    <name evidence="3" type="ORF">PG996_006409</name>
</gene>
<name>A0ABR1VP78_9PEZI</name>
<proteinExistence type="inferred from homology"/>
<evidence type="ECO:0000256" key="1">
    <source>
        <dbReference type="ARBA" id="ARBA00010790"/>
    </source>
</evidence>
<comment type="caution">
    <text evidence="3">The sequence shown here is derived from an EMBL/GenBank/DDBJ whole genome shotgun (WGS) entry which is preliminary data.</text>
</comment>
<comment type="similarity">
    <text evidence="1">Belongs to the GMC oxidoreductase family.</text>
</comment>
<organism evidence="3 4">
    <name type="scientific">Apiospora saccharicola</name>
    <dbReference type="NCBI Taxonomy" id="335842"/>
    <lineage>
        <taxon>Eukaryota</taxon>
        <taxon>Fungi</taxon>
        <taxon>Dikarya</taxon>
        <taxon>Ascomycota</taxon>
        <taxon>Pezizomycotina</taxon>
        <taxon>Sordariomycetes</taxon>
        <taxon>Xylariomycetidae</taxon>
        <taxon>Amphisphaeriales</taxon>
        <taxon>Apiosporaceae</taxon>
        <taxon>Apiospora</taxon>
    </lineage>
</organism>
<reference evidence="3 4" key="1">
    <citation type="submission" date="2023-01" db="EMBL/GenBank/DDBJ databases">
        <title>Analysis of 21 Apiospora genomes using comparative genomics revels a genus with tremendous synthesis potential of carbohydrate active enzymes and secondary metabolites.</title>
        <authorList>
            <person name="Sorensen T."/>
        </authorList>
    </citation>
    <scope>NUCLEOTIDE SEQUENCE [LARGE SCALE GENOMIC DNA]</scope>
    <source>
        <strain evidence="3 4">CBS 83171</strain>
    </source>
</reference>
<dbReference type="Proteomes" id="UP001446871">
    <property type="component" value="Unassembled WGS sequence"/>
</dbReference>
<evidence type="ECO:0000313" key="4">
    <source>
        <dbReference type="Proteomes" id="UP001446871"/>
    </source>
</evidence>
<keyword evidence="4" id="KW-1185">Reference proteome</keyword>
<dbReference type="Pfam" id="PF00732">
    <property type="entry name" value="GMC_oxred_N"/>
    <property type="match status" value="1"/>
</dbReference>
<dbReference type="PANTHER" id="PTHR11552">
    <property type="entry name" value="GLUCOSE-METHANOL-CHOLINE GMC OXIDOREDUCTASE"/>
    <property type="match status" value="1"/>
</dbReference>
<dbReference type="InterPro" id="IPR012132">
    <property type="entry name" value="GMC_OxRdtase"/>
</dbReference>
<dbReference type="PROSITE" id="PS00624">
    <property type="entry name" value="GMC_OXRED_2"/>
    <property type="match status" value="1"/>
</dbReference>
<sequence length="621" mass="67436">MGIHTKSVDDIEEVDVIVAGGGTAGCVVAARLAEADPSLSILVIEGGRDNHDDPTVVNPAPFLTHLQPSNKSALFWKGNKAPQLADREVIVPSGGILGGGSSINFMMYTRAQRPDFDSWKTPGWSADEILPYMKKLETYHGKGNKDLHGYDGPIQVTDGGYRGTDSEADMISAAARVGMREIEDLQDLDSNDGCSKWMRTVSKEGKRQDAAHVYLHPKLADAEKYPNLHVVVEAQVVRVLFDENKRASGVEYRANPHFQASIALTAAPVRTVRARKMVIVSCGAMGTPTVLERSGLGNPEVLKKAGVDLVADIAGVGQEYQDHHLLLYPYRTGLRPDQTIDAMLSGRADFATMLEKKDKTLGWNTVDFAAKIRPSEAEVSALGPEFQKSWDADFKNAPSRPLMLMAAVMCFLGDPASVPEGQYVTTGMYTAYPYSRGHIHITSPDVDAPVDFDVGFFTDADDIDVKKQIWAYKKQRELMRRTQMYRGELAAGHPKFPTGSKAACVETETAPVASDVKDIEYTAEDDAAIVQFLRENVNTTWHSLGTCKMAPREEGGVVNKNLSVYGVEGLKLADLSIVPENVGANTNNTALTIGEKAAAIFIKELGLAGSNLEGEMKSCAV</sequence>
<dbReference type="PANTHER" id="PTHR11552:SF78">
    <property type="entry name" value="GLUCOSE-METHANOL-CHOLINE OXIDOREDUCTASE N-TERMINAL DOMAIN-CONTAINING PROTEIN"/>
    <property type="match status" value="1"/>
</dbReference>
<dbReference type="PROSITE" id="PS51257">
    <property type="entry name" value="PROKAR_LIPOPROTEIN"/>
    <property type="match status" value="1"/>
</dbReference>
<evidence type="ECO:0000259" key="2">
    <source>
        <dbReference type="PROSITE" id="PS00624"/>
    </source>
</evidence>
<evidence type="ECO:0000313" key="3">
    <source>
        <dbReference type="EMBL" id="KAK8073061.1"/>
    </source>
</evidence>
<protein>
    <submittedName>
        <fullName evidence="3">Alcohol oxidase-like protein</fullName>
    </submittedName>
</protein>
<accession>A0ABR1VP78</accession>
<feature type="domain" description="Glucose-methanol-choline oxidoreductase N-terminal" evidence="2">
    <location>
        <begin position="283"/>
        <end position="297"/>
    </location>
</feature>
<dbReference type="Pfam" id="PF05199">
    <property type="entry name" value="GMC_oxred_C"/>
    <property type="match status" value="1"/>
</dbReference>
<dbReference type="Gene3D" id="3.50.50.60">
    <property type="entry name" value="FAD/NAD(P)-binding domain"/>
    <property type="match status" value="1"/>
</dbReference>
<dbReference type="SUPFAM" id="SSF54373">
    <property type="entry name" value="FAD-linked reductases, C-terminal domain"/>
    <property type="match status" value="1"/>
</dbReference>
<dbReference type="SUPFAM" id="SSF51905">
    <property type="entry name" value="FAD/NAD(P)-binding domain"/>
    <property type="match status" value="1"/>
</dbReference>
<dbReference type="PIRSF" id="PIRSF000137">
    <property type="entry name" value="Alcohol_oxidase"/>
    <property type="match status" value="1"/>
</dbReference>
<dbReference type="InterPro" id="IPR036188">
    <property type="entry name" value="FAD/NAD-bd_sf"/>
</dbReference>
<dbReference type="InterPro" id="IPR000172">
    <property type="entry name" value="GMC_OxRdtase_N"/>
</dbReference>